<keyword evidence="3" id="KW-1185">Reference proteome</keyword>
<dbReference type="AlphaFoldDB" id="A0A7D4C8Y8"/>
<dbReference type="Pfam" id="PF01863">
    <property type="entry name" value="YgjP-like"/>
    <property type="match status" value="1"/>
</dbReference>
<dbReference type="RefSeq" id="WP_173074070.1">
    <property type="nucleotide sequence ID" value="NZ_CP041345.1"/>
</dbReference>
<evidence type="ECO:0000259" key="1">
    <source>
        <dbReference type="Pfam" id="PF01863"/>
    </source>
</evidence>
<protein>
    <submittedName>
        <fullName evidence="2">M48 family metallopeptidase</fullName>
    </submittedName>
</protein>
<reference evidence="2 3" key="1">
    <citation type="submission" date="2019-07" db="EMBL/GenBank/DDBJ databases">
        <title>Thalassofilum flectens gen. nov., sp. nov., a novel moderate thermophilic anaerobe from a shallow sea hot spring in Kunashir Island (Russia), representing a new family in the order Bacteroidales, and proposal of Thalassofilacea fam. nov.</title>
        <authorList>
            <person name="Kochetkova T.V."/>
            <person name="Podosokorskaya O.A."/>
            <person name="Novikov A."/>
            <person name="Elcheninov A.G."/>
            <person name="Toshchakov S.V."/>
            <person name="Kublanov I.V."/>
        </authorList>
    </citation>
    <scope>NUCLEOTIDE SEQUENCE [LARGE SCALE GENOMIC DNA]</scope>
    <source>
        <strain evidence="2 3">38-H</strain>
    </source>
</reference>
<accession>A0A7D4C8Y8</accession>
<dbReference type="KEGG" id="ttz:FHG85_06270"/>
<dbReference type="InterPro" id="IPR002725">
    <property type="entry name" value="YgjP-like_metallopeptidase"/>
</dbReference>
<feature type="domain" description="YgjP-like metallopeptidase" evidence="1">
    <location>
        <begin position="23"/>
        <end position="228"/>
    </location>
</feature>
<evidence type="ECO:0000313" key="2">
    <source>
        <dbReference type="EMBL" id="QKG79882.1"/>
    </source>
</evidence>
<proteinExistence type="predicted"/>
<dbReference type="Proteomes" id="UP000500961">
    <property type="component" value="Chromosome"/>
</dbReference>
<dbReference type="InterPro" id="IPR053136">
    <property type="entry name" value="UTP_pyrophosphatase-like"/>
</dbReference>
<dbReference type="PANTHER" id="PTHR30399:SF1">
    <property type="entry name" value="UTP PYROPHOSPHATASE"/>
    <property type="match status" value="1"/>
</dbReference>
<dbReference type="EMBL" id="CP041345">
    <property type="protein sequence ID" value="QKG79882.1"/>
    <property type="molecule type" value="Genomic_DNA"/>
</dbReference>
<evidence type="ECO:0000313" key="3">
    <source>
        <dbReference type="Proteomes" id="UP000500961"/>
    </source>
</evidence>
<dbReference type="PANTHER" id="PTHR30399">
    <property type="entry name" value="UNCHARACTERIZED PROTEIN YGJP"/>
    <property type="match status" value="1"/>
</dbReference>
<name>A0A7D4C8Y8_9BACT</name>
<gene>
    <name evidence="2" type="ORF">FHG85_06270</name>
</gene>
<dbReference type="CDD" id="cd07344">
    <property type="entry name" value="M48_yhfN_like"/>
    <property type="match status" value="1"/>
</dbReference>
<dbReference type="Gene3D" id="3.30.2010.10">
    <property type="entry name" value="Metalloproteases ('zincins'), catalytic domain"/>
    <property type="match status" value="1"/>
</dbReference>
<organism evidence="2 3">
    <name type="scientific">Tenuifilum thalassicum</name>
    <dbReference type="NCBI Taxonomy" id="2590900"/>
    <lineage>
        <taxon>Bacteria</taxon>
        <taxon>Pseudomonadati</taxon>
        <taxon>Bacteroidota</taxon>
        <taxon>Bacteroidia</taxon>
        <taxon>Bacteroidales</taxon>
        <taxon>Tenuifilaceae</taxon>
        <taxon>Tenuifilum</taxon>
    </lineage>
</organism>
<sequence>MEQIIVNDIVIDVVRKDIKNIHLAVYPPTGRVRIAAPLKVNDDAIRLFAISKLGWIKRQQRKFEGQERIPYIEYKERESIYFQGIRYLLNIIEHNGAPKVVLKSKKYIELYVRPGSSREKCHEVMTEWYRKELKSQIPTFINKWEKILNVKVNDWHVKQMKTKWGSCNIEKKRILLNLELAKKPDRCLEYIIVHEMIHLLERHHNDRFLYYMDTYLPNWKQLKNELNKLPVSHADWSY</sequence>